<organism evidence="1 2">
    <name type="scientific">Hymenolepis diminuta</name>
    <name type="common">Rat tapeworm</name>
    <dbReference type="NCBI Taxonomy" id="6216"/>
    <lineage>
        <taxon>Eukaryota</taxon>
        <taxon>Metazoa</taxon>
        <taxon>Spiralia</taxon>
        <taxon>Lophotrochozoa</taxon>
        <taxon>Platyhelminthes</taxon>
        <taxon>Cestoda</taxon>
        <taxon>Eucestoda</taxon>
        <taxon>Cyclophyllidea</taxon>
        <taxon>Hymenolepididae</taxon>
        <taxon>Hymenolepis</taxon>
    </lineage>
</organism>
<dbReference type="Proteomes" id="UP000321570">
    <property type="component" value="Unassembled WGS sequence"/>
</dbReference>
<reference evidence="1 2" key="1">
    <citation type="submission" date="2019-07" db="EMBL/GenBank/DDBJ databases">
        <authorList>
            <person name="Jastrzebski P J."/>
            <person name="Paukszto L."/>
            <person name="Jastrzebski P J."/>
        </authorList>
    </citation>
    <scope>NUCLEOTIDE SEQUENCE [LARGE SCALE GENOMIC DNA]</scope>
    <source>
        <strain evidence="1 2">WMS-il1</strain>
    </source>
</reference>
<keyword evidence="2" id="KW-1185">Reference proteome</keyword>
<evidence type="ECO:0000313" key="2">
    <source>
        <dbReference type="Proteomes" id="UP000321570"/>
    </source>
</evidence>
<proteinExistence type="predicted"/>
<name>A0A564ZDB8_HYMDI</name>
<dbReference type="EMBL" id="CABIJS010000719">
    <property type="protein sequence ID" value="VUZ57460.1"/>
    <property type="molecule type" value="Genomic_DNA"/>
</dbReference>
<protein>
    <submittedName>
        <fullName evidence="1">Uncharacterized protein</fullName>
    </submittedName>
</protein>
<evidence type="ECO:0000313" key="1">
    <source>
        <dbReference type="EMBL" id="VUZ57460.1"/>
    </source>
</evidence>
<accession>A0A564ZDB8</accession>
<gene>
    <name evidence="1" type="ORF">WMSIL1_LOCUS15160</name>
</gene>
<sequence>MSVRDEFDVINAFVKQLEEMSLLRKIKGTGSMIIFRILPKGQFKIEVDNSYPRSLPKWQVVFEGEVVNSPDTPFPVEATTIFQAFICGIFVLKKRRKSEVPCIISLLDPEFYGQLESICSKPNTV</sequence>
<dbReference type="AlphaFoldDB" id="A0A564ZDB8"/>